<dbReference type="Gene3D" id="3.40.50.1820">
    <property type="entry name" value="alpha/beta hydrolase"/>
    <property type="match status" value="1"/>
</dbReference>
<dbReference type="InterPro" id="IPR029058">
    <property type="entry name" value="AB_hydrolase_fold"/>
</dbReference>
<accession>A0A1X6ZZ92</accession>
<dbReference type="OrthoDB" id="9806180at2"/>
<evidence type="ECO:0000259" key="3">
    <source>
        <dbReference type="Pfam" id="PF07859"/>
    </source>
</evidence>
<dbReference type="InterPro" id="IPR013094">
    <property type="entry name" value="AB_hydrolase_3"/>
</dbReference>
<organism evidence="4 5">
    <name type="scientific">Roseovarius albus</name>
    <dbReference type="NCBI Taxonomy" id="1247867"/>
    <lineage>
        <taxon>Bacteria</taxon>
        <taxon>Pseudomonadati</taxon>
        <taxon>Pseudomonadota</taxon>
        <taxon>Alphaproteobacteria</taxon>
        <taxon>Rhodobacterales</taxon>
        <taxon>Roseobacteraceae</taxon>
        <taxon>Roseovarius</taxon>
    </lineage>
</organism>
<dbReference type="EC" id="3.1.1.83" evidence="4"/>
<dbReference type="GO" id="GO:0004806">
    <property type="term" value="F:triacylglycerol lipase activity"/>
    <property type="evidence" value="ECO:0007669"/>
    <property type="project" value="TreeGrafter"/>
</dbReference>
<dbReference type="RefSeq" id="WP_085807161.1">
    <property type="nucleotide sequence ID" value="NZ_FWFX01000013.1"/>
</dbReference>
<dbReference type="InterPro" id="IPR050300">
    <property type="entry name" value="GDXG_lipolytic_enzyme"/>
</dbReference>
<dbReference type="SUPFAM" id="SSF53474">
    <property type="entry name" value="alpha/beta-Hydrolases"/>
    <property type="match status" value="1"/>
</dbReference>
<proteinExistence type="inferred from homology"/>
<dbReference type="EMBL" id="FWFX01000013">
    <property type="protein sequence ID" value="SLN65982.1"/>
    <property type="molecule type" value="Genomic_DNA"/>
</dbReference>
<protein>
    <submittedName>
        <fullName evidence="4">Monoterpene epsilon-lactone hydrolase</fullName>
        <ecNumber evidence="4">3.1.1.83</ecNumber>
    </submittedName>
</protein>
<dbReference type="Pfam" id="PF07859">
    <property type="entry name" value="Abhydrolase_3"/>
    <property type="match status" value="1"/>
</dbReference>
<dbReference type="PANTHER" id="PTHR48081">
    <property type="entry name" value="AB HYDROLASE SUPERFAMILY PROTEIN C4A8.06C"/>
    <property type="match status" value="1"/>
</dbReference>
<reference evidence="4 5" key="1">
    <citation type="submission" date="2017-03" db="EMBL/GenBank/DDBJ databases">
        <authorList>
            <person name="Afonso C.L."/>
            <person name="Miller P.J."/>
            <person name="Scott M.A."/>
            <person name="Spackman E."/>
            <person name="Goraichik I."/>
            <person name="Dimitrov K.M."/>
            <person name="Suarez D.L."/>
            <person name="Swayne D.E."/>
        </authorList>
    </citation>
    <scope>NUCLEOTIDE SEQUENCE [LARGE SCALE GENOMIC DNA]</scope>
    <source>
        <strain evidence="4 5">CECT 7450</strain>
    </source>
</reference>
<sequence>MTTNMKTHGTFSTEAQRILAEGPVAYIERSAENLPQLRSNTRAQITPAVERAIQDTGVTTEEASINGIKCLVVTPPFKTAHWPILYCFGGGFVQGSPFEDMGIAAPLSAITGAKVIMPNYRLAPEHPWPAAVEDGFAVYKHVAEQPFALVGESAGGNLALSLMLNAKDVGLPLPRVSGLLSPWCDLTNSGDSLTANDGVDPTLRLQDVQAAAAHYAHGHDLSDPHISPINGAFDANFPPCIITSGTRDLLLSQAIDLTKVLQSHDVPVDLQIWDGLWHVFEWDDHIPEARQSLTNIAAFLAFHMNG</sequence>
<keyword evidence="5" id="KW-1185">Reference proteome</keyword>
<feature type="domain" description="Alpha/beta hydrolase fold-3" evidence="3">
    <location>
        <begin position="84"/>
        <end position="280"/>
    </location>
</feature>
<evidence type="ECO:0000256" key="2">
    <source>
        <dbReference type="ARBA" id="ARBA00022801"/>
    </source>
</evidence>
<evidence type="ECO:0000313" key="4">
    <source>
        <dbReference type="EMBL" id="SLN65982.1"/>
    </source>
</evidence>
<comment type="similarity">
    <text evidence="1">Belongs to the 'GDXG' lipolytic enzyme family.</text>
</comment>
<dbReference type="PANTHER" id="PTHR48081:SF30">
    <property type="entry name" value="ACETYL-HYDROLASE LIPR-RELATED"/>
    <property type="match status" value="1"/>
</dbReference>
<evidence type="ECO:0000256" key="1">
    <source>
        <dbReference type="ARBA" id="ARBA00010515"/>
    </source>
</evidence>
<dbReference type="AlphaFoldDB" id="A0A1X6ZZ92"/>
<keyword evidence="2 4" id="KW-0378">Hydrolase</keyword>
<name>A0A1X6ZZ92_9RHOB</name>
<dbReference type="Proteomes" id="UP000193061">
    <property type="component" value="Unassembled WGS sequence"/>
</dbReference>
<gene>
    <name evidence="4" type="primary">mlhB_2</name>
    <name evidence="4" type="ORF">ROA7450_03494</name>
</gene>
<evidence type="ECO:0000313" key="5">
    <source>
        <dbReference type="Proteomes" id="UP000193061"/>
    </source>
</evidence>